<dbReference type="GO" id="GO:0042802">
    <property type="term" value="F:identical protein binding"/>
    <property type="evidence" value="ECO:0007669"/>
    <property type="project" value="TreeGrafter"/>
</dbReference>
<dbReference type="InterPro" id="IPR050103">
    <property type="entry name" value="Class-III_PLP-dep_AT"/>
</dbReference>
<dbReference type="OrthoDB" id="10261433at2759"/>
<name>A0A2G5DF11_AQUCA</name>
<dbReference type="SUPFAM" id="SSF53383">
    <property type="entry name" value="PLP-dependent transferases"/>
    <property type="match status" value="1"/>
</dbReference>
<organism evidence="5 6">
    <name type="scientific">Aquilegia coerulea</name>
    <name type="common">Rocky mountain columbine</name>
    <dbReference type="NCBI Taxonomy" id="218851"/>
    <lineage>
        <taxon>Eukaryota</taxon>
        <taxon>Viridiplantae</taxon>
        <taxon>Streptophyta</taxon>
        <taxon>Embryophyta</taxon>
        <taxon>Tracheophyta</taxon>
        <taxon>Spermatophyta</taxon>
        <taxon>Magnoliopsida</taxon>
        <taxon>Ranunculales</taxon>
        <taxon>Ranunculaceae</taxon>
        <taxon>Thalictroideae</taxon>
        <taxon>Aquilegia</taxon>
    </lineage>
</organism>
<accession>A0A2G5DF11</accession>
<dbReference type="GO" id="GO:0030170">
    <property type="term" value="F:pyridoxal phosphate binding"/>
    <property type="evidence" value="ECO:0007669"/>
    <property type="project" value="InterPro"/>
</dbReference>
<dbReference type="InterPro" id="IPR015424">
    <property type="entry name" value="PyrdxlP-dep_Trfase"/>
</dbReference>
<dbReference type="GO" id="GO:0009570">
    <property type="term" value="C:chloroplast stroma"/>
    <property type="evidence" value="ECO:0007669"/>
    <property type="project" value="TreeGrafter"/>
</dbReference>
<dbReference type="PANTHER" id="PTHR11986:SF79">
    <property type="entry name" value="ACETYLORNITHINE AMINOTRANSFERASE, MITOCHONDRIAL"/>
    <property type="match status" value="1"/>
</dbReference>
<dbReference type="Proteomes" id="UP000230069">
    <property type="component" value="Unassembled WGS sequence"/>
</dbReference>
<keyword evidence="4" id="KW-0808">Transferase</keyword>
<dbReference type="InterPro" id="IPR005814">
    <property type="entry name" value="Aminotrans_3"/>
</dbReference>
<evidence type="ECO:0000313" key="5">
    <source>
        <dbReference type="EMBL" id="PIA42074.1"/>
    </source>
</evidence>
<keyword evidence="6" id="KW-1185">Reference proteome</keyword>
<dbReference type="EMBL" id="KZ305038">
    <property type="protein sequence ID" value="PIA42074.1"/>
    <property type="molecule type" value="Genomic_DNA"/>
</dbReference>
<evidence type="ECO:0000313" key="6">
    <source>
        <dbReference type="Proteomes" id="UP000230069"/>
    </source>
</evidence>
<dbReference type="STRING" id="218851.A0A2G5DF11"/>
<evidence type="ECO:0008006" key="7">
    <source>
        <dbReference type="Google" id="ProtNLM"/>
    </source>
</evidence>
<keyword evidence="3" id="KW-0032">Aminotransferase</keyword>
<evidence type="ECO:0000256" key="3">
    <source>
        <dbReference type="ARBA" id="ARBA00022576"/>
    </source>
</evidence>
<dbReference type="Pfam" id="PF00202">
    <property type="entry name" value="Aminotran_3"/>
    <property type="match status" value="1"/>
</dbReference>
<sequence>MGSSNLMLNSSISSIIDHSSLFNKINKGRFNNHGYWRISASINVETVGTKLGLTKSEEIMAAEAKVIVGTYARVPIVLASGKGCKLYDVEGREYLDMTSGIAVNALGHADSDWVNAVKEQADVLAHVSNVYYSREQLQVIHGSD</sequence>
<evidence type="ECO:0000256" key="1">
    <source>
        <dbReference type="ARBA" id="ARBA00001933"/>
    </source>
</evidence>
<comment type="cofactor">
    <cofactor evidence="1">
        <name>pyridoxal 5'-phosphate</name>
        <dbReference type="ChEBI" id="CHEBI:597326"/>
    </cofactor>
</comment>
<dbReference type="Gene3D" id="3.90.1150.10">
    <property type="entry name" value="Aspartate Aminotransferase, domain 1"/>
    <property type="match status" value="1"/>
</dbReference>
<reference evidence="5 6" key="1">
    <citation type="submission" date="2017-09" db="EMBL/GenBank/DDBJ databases">
        <title>WGS assembly of Aquilegia coerulea Goldsmith.</title>
        <authorList>
            <person name="Hodges S."/>
            <person name="Kramer E."/>
            <person name="Nordborg M."/>
            <person name="Tomkins J."/>
            <person name="Borevitz J."/>
            <person name="Derieg N."/>
            <person name="Yan J."/>
            <person name="Mihaltcheva S."/>
            <person name="Hayes R.D."/>
            <person name="Rokhsar D."/>
        </authorList>
    </citation>
    <scope>NUCLEOTIDE SEQUENCE [LARGE SCALE GENOMIC DNA]</scope>
    <source>
        <strain evidence="6">cv. Goldsmith</strain>
    </source>
</reference>
<dbReference type="GO" id="GO:0008483">
    <property type="term" value="F:transaminase activity"/>
    <property type="evidence" value="ECO:0007669"/>
    <property type="project" value="UniProtKB-KW"/>
</dbReference>
<evidence type="ECO:0000256" key="2">
    <source>
        <dbReference type="ARBA" id="ARBA00008954"/>
    </source>
</evidence>
<gene>
    <name evidence="5" type="ORF">AQUCO_02100138v1</name>
</gene>
<dbReference type="InParanoid" id="A0A2G5DF11"/>
<dbReference type="InterPro" id="IPR015422">
    <property type="entry name" value="PyrdxlP-dep_Trfase_small"/>
</dbReference>
<protein>
    <recommendedName>
        <fullName evidence="7">Ornithine aminotransferase</fullName>
    </recommendedName>
</protein>
<evidence type="ECO:0000256" key="4">
    <source>
        <dbReference type="ARBA" id="ARBA00022679"/>
    </source>
</evidence>
<dbReference type="AlphaFoldDB" id="A0A2G5DF11"/>
<dbReference type="PANTHER" id="PTHR11986">
    <property type="entry name" value="AMINOTRANSFERASE CLASS III"/>
    <property type="match status" value="1"/>
</dbReference>
<comment type="similarity">
    <text evidence="2">Belongs to the class-III pyridoxal-phosphate-dependent aminotransferase family.</text>
</comment>
<proteinExistence type="inferred from homology"/>